<evidence type="ECO:0000259" key="2">
    <source>
        <dbReference type="Pfam" id="PF14347"/>
    </source>
</evidence>
<feature type="signal peptide" evidence="1">
    <location>
        <begin position="1"/>
        <end position="22"/>
    </location>
</feature>
<sequence>MNGRANRLCVAVALLTSTWAHAGFESPTHPWVVPPTDLQPHAHFTNLKDGDTVQSPFVAKFGLAMRGLVPAGQTAGQAGHHHLLVNQALPLDFKKPLPFTDQYIHFGKGQMETVLDLKPGTYNLTLLLADKGHIPYFVYSKPVRVKVTQRDATRTPQQAAGPARVELLSPADGSTVRNAFRVLFHASGFNVAHPAARTAGTGHFVLNVAAKGGKPETIAFDAGQTETWLQPPAGDYQLALQLVDNITGKVLASATPVRIRAESMKAGAESLARVMGASRR</sequence>
<feature type="domain" description="DUF4399" evidence="2">
    <location>
        <begin position="182"/>
        <end position="246"/>
    </location>
</feature>
<evidence type="ECO:0000256" key="1">
    <source>
        <dbReference type="SAM" id="SignalP"/>
    </source>
</evidence>
<dbReference type="EMBL" id="JACORU010000007">
    <property type="protein sequence ID" value="MBC5766494.1"/>
    <property type="molecule type" value="Genomic_DNA"/>
</dbReference>
<dbReference type="Pfam" id="PF14347">
    <property type="entry name" value="DUF4399"/>
    <property type="match status" value="2"/>
</dbReference>
<dbReference type="Proteomes" id="UP000596827">
    <property type="component" value="Unassembled WGS sequence"/>
</dbReference>
<dbReference type="RefSeq" id="WP_187082988.1">
    <property type="nucleotide sequence ID" value="NZ_JACORU010000007.1"/>
</dbReference>
<name>A0A923MBT2_9BURK</name>
<dbReference type="AlphaFoldDB" id="A0A923MBT2"/>
<feature type="chain" id="PRO_5037527376" evidence="1">
    <location>
        <begin position="23"/>
        <end position="280"/>
    </location>
</feature>
<evidence type="ECO:0000313" key="3">
    <source>
        <dbReference type="EMBL" id="MBC5766494.1"/>
    </source>
</evidence>
<accession>A0A923MBT2</accession>
<feature type="domain" description="DUF4399" evidence="2">
    <location>
        <begin position="60"/>
        <end position="147"/>
    </location>
</feature>
<evidence type="ECO:0000313" key="4">
    <source>
        <dbReference type="Proteomes" id="UP000596827"/>
    </source>
</evidence>
<keyword evidence="1" id="KW-0732">Signal</keyword>
<protein>
    <submittedName>
        <fullName evidence="3">DUF4399 domain-containing protein</fullName>
    </submittedName>
</protein>
<keyword evidence="4" id="KW-1185">Reference proteome</keyword>
<organism evidence="3 4">
    <name type="scientific">Ramlibacter albus</name>
    <dbReference type="NCBI Taxonomy" id="2079448"/>
    <lineage>
        <taxon>Bacteria</taxon>
        <taxon>Pseudomonadati</taxon>
        <taxon>Pseudomonadota</taxon>
        <taxon>Betaproteobacteria</taxon>
        <taxon>Burkholderiales</taxon>
        <taxon>Comamonadaceae</taxon>
        <taxon>Ramlibacter</taxon>
    </lineage>
</organism>
<reference evidence="3" key="1">
    <citation type="submission" date="2020-08" db="EMBL/GenBank/DDBJ databases">
        <title>Ramlibacter sp. GTP1 16S ribosomal RNA gene genome sequencing and assembly.</title>
        <authorList>
            <person name="Kang M."/>
        </authorList>
    </citation>
    <scope>NUCLEOTIDE SEQUENCE</scope>
    <source>
        <strain evidence="3">GTP1</strain>
    </source>
</reference>
<gene>
    <name evidence="3" type="ORF">H8R02_18640</name>
</gene>
<comment type="caution">
    <text evidence="3">The sequence shown here is derived from an EMBL/GenBank/DDBJ whole genome shotgun (WGS) entry which is preliminary data.</text>
</comment>
<proteinExistence type="predicted"/>
<dbReference type="InterPro" id="IPR025512">
    <property type="entry name" value="DUF4399"/>
</dbReference>